<protein>
    <submittedName>
        <fullName evidence="2">YhcN/YlaJ family sporulation lipoprotein</fullName>
    </submittedName>
</protein>
<keyword evidence="2" id="KW-0449">Lipoprotein</keyword>
<dbReference type="EMBL" id="JBAWSY010000004">
    <property type="protein sequence ID" value="MEI4769696.1"/>
    <property type="molecule type" value="Genomic_DNA"/>
</dbReference>
<gene>
    <name evidence="2" type="ORF">WAX74_08545</name>
</gene>
<evidence type="ECO:0000313" key="2">
    <source>
        <dbReference type="EMBL" id="MEI4769696.1"/>
    </source>
</evidence>
<keyword evidence="1" id="KW-0732">Signal</keyword>
<accession>A0ABU8F3V0</accession>
<dbReference type="InterPro" id="IPR019076">
    <property type="entry name" value="Spore_lipoprot_YhcN/YlaJ-like"/>
</dbReference>
<reference evidence="2 3" key="1">
    <citation type="submission" date="2024-01" db="EMBL/GenBank/DDBJ databases">
        <title>Seven novel Bacillus-like species.</title>
        <authorList>
            <person name="Liu G."/>
        </authorList>
    </citation>
    <scope>NUCLEOTIDE SEQUENCE [LARGE SCALE GENOMIC DNA]</scope>
    <source>
        <strain evidence="2 3">FJAT-51614</strain>
    </source>
</reference>
<evidence type="ECO:0000313" key="3">
    <source>
        <dbReference type="Proteomes" id="UP001364890"/>
    </source>
</evidence>
<proteinExistence type="predicted"/>
<name>A0ABU8F3V0_9BACI</name>
<dbReference type="Proteomes" id="UP001364890">
    <property type="component" value="Unassembled WGS sequence"/>
</dbReference>
<evidence type="ECO:0000256" key="1">
    <source>
        <dbReference type="SAM" id="SignalP"/>
    </source>
</evidence>
<comment type="caution">
    <text evidence="2">The sequence shown here is derived from an EMBL/GenBank/DDBJ whole genome shotgun (WGS) entry which is preliminary data.</text>
</comment>
<feature type="signal peptide" evidence="1">
    <location>
        <begin position="1"/>
        <end position="18"/>
    </location>
</feature>
<feature type="chain" id="PRO_5045845205" evidence="1">
    <location>
        <begin position="19"/>
        <end position="130"/>
    </location>
</feature>
<dbReference type="RefSeq" id="WP_336497247.1">
    <property type="nucleotide sequence ID" value="NZ_JBAWSY010000004.1"/>
</dbReference>
<keyword evidence="3" id="KW-1185">Reference proteome</keyword>
<sequence>MHKIITVLLLFFFLSACSDEAVHTVYPSNTSPEIEEEIKHHDSIKGFQSVVDKNNVLVAIDIKRMSRFNKEKIEKKITKALEKKFPDKEVLVTGDLKVKWEIEKIIDQKLKSKKLTKSIEEIKSLSKEET</sequence>
<organism evidence="2 3">
    <name type="scientific">Psychrobacillus mangrovi</name>
    <dbReference type="NCBI Taxonomy" id="3117745"/>
    <lineage>
        <taxon>Bacteria</taxon>
        <taxon>Bacillati</taxon>
        <taxon>Bacillota</taxon>
        <taxon>Bacilli</taxon>
        <taxon>Bacillales</taxon>
        <taxon>Bacillaceae</taxon>
        <taxon>Psychrobacillus</taxon>
    </lineage>
</organism>
<dbReference type="PROSITE" id="PS51257">
    <property type="entry name" value="PROKAR_LIPOPROTEIN"/>
    <property type="match status" value="1"/>
</dbReference>
<dbReference type="Pfam" id="PF09580">
    <property type="entry name" value="Spore_YhcN_YlaJ"/>
    <property type="match status" value="1"/>
</dbReference>